<gene>
    <name evidence="1" type="ORF">JG688_00015999</name>
</gene>
<protein>
    <submittedName>
        <fullName evidence="1">Uncharacterized protein</fullName>
    </submittedName>
</protein>
<reference evidence="1" key="1">
    <citation type="submission" date="2021-01" db="EMBL/GenBank/DDBJ databases">
        <title>Phytophthora aleatoria, a newly-described species from Pinus radiata is distinct from Phytophthora cactorum isolates based on comparative genomics.</title>
        <authorList>
            <person name="Mcdougal R."/>
            <person name="Panda P."/>
            <person name="Williams N."/>
            <person name="Studholme D.J."/>
        </authorList>
    </citation>
    <scope>NUCLEOTIDE SEQUENCE</scope>
    <source>
        <strain evidence="1">NZFS 4037</strain>
    </source>
</reference>
<dbReference type="Proteomes" id="UP000709295">
    <property type="component" value="Unassembled WGS sequence"/>
</dbReference>
<evidence type="ECO:0000313" key="2">
    <source>
        <dbReference type="Proteomes" id="UP000709295"/>
    </source>
</evidence>
<evidence type="ECO:0000313" key="1">
    <source>
        <dbReference type="EMBL" id="KAG6946544.1"/>
    </source>
</evidence>
<dbReference type="AlphaFoldDB" id="A0A8J5ID65"/>
<keyword evidence="2" id="KW-1185">Reference proteome</keyword>
<proteinExistence type="predicted"/>
<sequence length="110" mass="12720">MRQVKVKKALKMDHTVKFCKRLNVCLDAKMLLLIQNEIGQIVGRRLTRSENHEETEKLLLEVEIQFAAIDDCFVVSEIATAVRKLIEKCTVDQCVSNRTRFMLLLASERN</sequence>
<name>A0A8J5ID65_9STRA</name>
<comment type="caution">
    <text evidence="1">The sequence shown here is derived from an EMBL/GenBank/DDBJ whole genome shotgun (WGS) entry which is preliminary data.</text>
</comment>
<dbReference type="EMBL" id="JAENGY010001863">
    <property type="protein sequence ID" value="KAG6946544.1"/>
    <property type="molecule type" value="Genomic_DNA"/>
</dbReference>
<organism evidence="1 2">
    <name type="scientific">Phytophthora aleatoria</name>
    <dbReference type="NCBI Taxonomy" id="2496075"/>
    <lineage>
        <taxon>Eukaryota</taxon>
        <taxon>Sar</taxon>
        <taxon>Stramenopiles</taxon>
        <taxon>Oomycota</taxon>
        <taxon>Peronosporomycetes</taxon>
        <taxon>Peronosporales</taxon>
        <taxon>Peronosporaceae</taxon>
        <taxon>Phytophthora</taxon>
    </lineage>
</organism>
<accession>A0A8J5ID65</accession>